<evidence type="ECO:0000313" key="1">
    <source>
        <dbReference type="EMBL" id="EYC15213.1"/>
    </source>
</evidence>
<dbReference type="EMBL" id="JARK01001373">
    <property type="protein sequence ID" value="EYC15213.1"/>
    <property type="molecule type" value="Genomic_DNA"/>
</dbReference>
<keyword evidence="2" id="KW-1185">Reference proteome</keyword>
<protein>
    <submittedName>
        <fullName evidence="1">Uncharacterized protein</fullName>
    </submittedName>
</protein>
<sequence length="68" mass="7749">MVVIFVLSALENPRRYALVRLRAKMGKIGKIDKSISSTKMVVVFMFSLLINPNRHVFASLWSKVAKNQ</sequence>
<name>A0A016UL12_9BILA</name>
<reference evidence="2" key="1">
    <citation type="journal article" date="2015" name="Nat. Genet.">
        <title>The genome and transcriptome of the zoonotic hookworm Ancylostoma ceylanicum identify infection-specific gene families.</title>
        <authorList>
            <person name="Schwarz E.M."/>
            <person name="Hu Y."/>
            <person name="Antoshechkin I."/>
            <person name="Miller M.M."/>
            <person name="Sternberg P.W."/>
            <person name="Aroian R.V."/>
        </authorList>
    </citation>
    <scope>NUCLEOTIDE SEQUENCE</scope>
    <source>
        <strain evidence="2">HY135</strain>
    </source>
</reference>
<comment type="caution">
    <text evidence="1">The sequence shown here is derived from an EMBL/GenBank/DDBJ whole genome shotgun (WGS) entry which is preliminary data.</text>
</comment>
<dbReference type="AlphaFoldDB" id="A0A016UL12"/>
<accession>A0A016UL12</accession>
<dbReference type="Proteomes" id="UP000024635">
    <property type="component" value="Unassembled WGS sequence"/>
</dbReference>
<gene>
    <name evidence="1" type="primary">Acey_s0037.g3388</name>
    <name evidence="1" type="ORF">Y032_0037g3388</name>
</gene>
<proteinExistence type="predicted"/>
<evidence type="ECO:0000313" key="2">
    <source>
        <dbReference type="Proteomes" id="UP000024635"/>
    </source>
</evidence>
<organism evidence="1 2">
    <name type="scientific">Ancylostoma ceylanicum</name>
    <dbReference type="NCBI Taxonomy" id="53326"/>
    <lineage>
        <taxon>Eukaryota</taxon>
        <taxon>Metazoa</taxon>
        <taxon>Ecdysozoa</taxon>
        <taxon>Nematoda</taxon>
        <taxon>Chromadorea</taxon>
        <taxon>Rhabditida</taxon>
        <taxon>Rhabditina</taxon>
        <taxon>Rhabditomorpha</taxon>
        <taxon>Strongyloidea</taxon>
        <taxon>Ancylostomatidae</taxon>
        <taxon>Ancylostomatinae</taxon>
        <taxon>Ancylostoma</taxon>
    </lineage>
</organism>